<reference evidence="1" key="1">
    <citation type="submission" date="2021-05" db="EMBL/GenBank/DDBJ databases">
        <authorList>
            <person name="Alioto T."/>
            <person name="Alioto T."/>
            <person name="Gomez Garrido J."/>
        </authorList>
    </citation>
    <scope>NUCLEOTIDE SEQUENCE</scope>
</reference>
<organism evidence="1">
    <name type="scientific">Culex pipiens</name>
    <name type="common">House mosquito</name>
    <dbReference type="NCBI Taxonomy" id="7175"/>
    <lineage>
        <taxon>Eukaryota</taxon>
        <taxon>Metazoa</taxon>
        <taxon>Ecdysozoa</taxon>
        <taxon>Arthropoda</taxon>
        <taxon>Hexapoda</taxon>
        <taxon>Insecta</taxon>
        <taxon>Pterygota</taxon>
        <taxon>Neoptera</taxon>
        <taxon>Endopterygota</taxon>
        <taxon>Diptera</taxon>
        <taxon>Nematocera</taxon>
        <taxon>Culicoidea</taxon>
        <taxon>Culicidae</taxon>
        <taxon>Culicinae</taxon>
        <taxon>Culicini</taxon>
        <taxon>Culex</taxon>
        <taxon>Culex</taxon>
    </lineage>
</organism>
<dbReference type="AlphaFoldDB" id="A0A8D7ZYJ8"/>
<protein>
    <submittedName>
        <fullName evidence="1">(northern house mosquito) hypothetical protein</fullName>
    </submittedName>
</protein>
<sequence>MTASAASNTFLSDRIAFSYVLHILSHVLSQSTCPRACKVSVRYENARASSTLSAVLQKKRMKKTVLSASQFGLPTINNRSMCNAHVNFYFVYTINNNDERIRES</sequence>
<name>A0A8D7ZYJ8_CULPI</name>
<dbReference type="EMBL" id="HBUE01008106">
    <property type="protein sequence ID" value="CAG6446949.1"/>
    <property type="molecule type" value="Transcribed_RNA"/>
</dbReference>
<dbReference type="EMBL" id="HBUE01008100">
    <property type="protein sequence ID" value="CAG6446944.1"/>
    <property type="molecule type" value="Transcribed_RNA"/>
</dbReference>
<evidence type="ECO:0000313" key="1">
    <source>
        <dbReference type="EMBL" id="CAG6446949.1"/>
    </source>
</evidence>
<accession>A0A8D7ZYJ8</accession>
<proteinExistence type="predicted"/>